<dbReference type="PANTHER" id="PTHR39614">
    <property type="entry name" value="INTEGRAL MEMBRANE PROTEIN"/>
    <property type="match status" value="1"/>
</dbReference>
<accession>A0A1V6UES6</accession>
<dbReference type="AlphaFoldDB" id="A0A1V6UES6"/>
<feature type="transmembrane region" description="Helical" evidence="2">
    <location>
        <begin position="245"/>
        <end position="264"/>
    </location>
</feature>
<feature type="transmembrane region" description="Helical" evidence="2">
    <location>
        <begin position="60"/>
        <end position="78"/>
    </location>
</feature>
<organism evidence="4 5">
    <name type="scientific">Penicillium coprophilum</name>
    <dbReference type="NCBI Taxonomy" id="36646"/>
    <lineage>
        <taxon>Eukaryota</taxon>
        <taxon>Fungi</taxon>
        <taxon>Dikarya</taxon>
        <taxon>Ascomycota</taxon>
        <taxon>Pezizomycotina</taxon>
        <taxon>Eurotiomycetes</taxon>
        <taxon>Eurotiomycetidae</taxon>
        <taxon>Eurotiales</taxon>
        <taxon>Aspergillaceae</taxon>
        <taxon>Penicillium</taxon>
    </lineage>
</organism>
<comment type="caution">
    <text evidence="4">The sequence shown here is derived from an EMBL/GenBank/DDBJ whole genome shotgun (WGS) entry which is preliminary data.</text>
</comment>
<gene>
    <name evidence="4" type="ORF">PENCOP_c011G00675</name>
</gene>
<feature type="transmembrane region" description="Helical" evidence="2">
    <location>
        <begin position="205"/>
        <end position="225"/>
    </location>
</feature>
<dbReference type="PANTHER" id="PTHR39614:SF2">
    <property type="entry name" value="INTEGRAL MEMBRANE PROTEIN"/>
    <property type="match status" value="1"/>
</dbReference>
<feature type="transmembrane region" description="Helical" evidence="2">
    <location>
        <begin position="98"/>
        <end position="119"/>
    </location>
</feature>
<dbReference type="Pfam" id="PF20684">
    <property type="entry name" value="Fung_rhodopsin"/>
    <property type="match status" value="1"/>
</dbReference>
<feature type="transmembrane region" description="Helical" evidence="2">
    <location>
        <begin position="131"/>
        <end position="152"/>
    </location>
</feature>
<evidence type="ECO:0000313" key="5">
    <source>
        <dbReference type="Proteomes" id="UP000191500"/>
    </source>
</evidence>
<evidence type="ECO:0000313" key="4">
    <source>
        <dbReference type="EMBL" id="OQE36965.1"/>
    </source>
</evidence>
<proteinExistence type="predicted"/>
<evidence type="ECO:0000256" key="2">
    <source>
        <dbReference type="SAM" id="Phobius"/>
    </source>
</evidence>
<evidence type="ECO:0000256" key="1">
    <source>
        <dbReference type="SAM" id="MobiDB-lite"/>
    </source>
</evidence>
<evidence type="ECO:0000259" key="3">
    <source>
        <dbReference type="Pfam" id="PF20684"/>
    </source>
</evidence>
<dbReference type="Proteomes" id="UP000191500">
    <property type="component" value="Unassembled WGS sequence"/>
</dbReference>
<keyword evidence="2" id="KW-1133">Transmembrane helix</keyword>
<protein>
    <recommendedName>
        <fullName evidence="3">Rhodopsin domain-containing protein</fullName>
    </recommendedName>
</protein>
<name>A0A1V6UES6_9EURO</name>
<keyword evidence="5" id="KW-1185">Reference proteome</keyword>
<feature type="compositionally biased region" description="Polar residues" evidence="1">
    <location>
        <begin position="296"/>
        <end position="305"/>
    </location>
</feature>
<feature type="transmembrane region" description="Helical" evidence="2">
    <location>
        <begin position="172"/>
        <end position="193"/>
    </location>
</feature>
<keyword evidence="2" id="KW-0812">Transmembrane</keyword>
<keyword evidence="2" id="KW-0472">Membrane</keyword>
<feature type="transmembrane region" description="Helical" evidence="2">
    <location>
        <begin position="25"/>
        <end position="48"/>
    </location>
</feature>
<reference evidence="5" key="1">
    <citation type="journal article" date="2017" name="Nat. Microbiol.">
        <title>Global analysis of biosynthetic gene clusters reveals vast potential of secondary metabolite production in Penicillium species.</title>
        <authorList>
            <person name="Nielsen J.C."/>
            <person name="Grijseels S."/>
            <person name="Prigent S."/>
            <person name="Ji B."/>
            <person name="Dainat J."/>
            <person name="Nielsen K.F."/>
            <person name="Frisvad J.C."/>
            <person name="Workman M."/>
            <person name="Nielsen J."/>
        </authorList>
    </citation>
    <scope>NUCLEOTIDE SEQUENCE [LARGE SCALE GENOMIC DNA]</scope>
    <source>
        <strain evidence="5">IBT 31321</strain>
    </source>
</reference>
<dbReference type="InterPro" id="IPR049326">
    <property type="entry name" value="Rhodopsin_dom_fungi"/>
</dbReference>
<sequence length="336" mass="37014">MATPPPVPVGLTPPLTANNELNHNGVITVMTSFSLFLVLSSLGIRVYSAHSRKSRQLDDLTFAVTVISAVFVQVHFGWGKSKLLIADVNLHSVEKAGYSADLLYIAVIFSSKASTALFYRTLTPRSSLWMNYALLLLTLLCAPVGVVLLAVRCGRPPWHDISKQCSAVFRDWQAVTALDIIFEIILSLYPIGAILRLQMTLSNKVIVILVLSCRVFLIPVGAIHLHCMSQQVNSPDPTLEGTFPTIVAELHVALSVLVLITPLIKPFFAAYVDEHGLAYTDDPSKSRTSHKATTYPDRSSTTYPGSRTHGPQAKNTILKRIEISVDRENVELLERR</sequence>
<feature type="domain" description="Rhodopsin" evidence="3">
    <location>
        <begin position="45"/>
        <end position="268"/>
    </location>
</feature>
<dbReference type="EMBL" id="MDDG01000011">
    <property type="protein sequence ID" value="OQE36965.1"/>
    <property type="molecule type" value="Genomic_DNA"/>
</dbReference>
<feature type="region of interest" description="Disordered" evidence="1">
    <location>
        <begin position="281"/>
        <end position="314"/>
    </location>
</feature>
<dbReference type="STRING" id="36646.A0A1V6UES6"/>